<feature type="transmembrane region" description="Helical" evidence="5">
    <location>
        <begin position="162"/>
        <end position="183"/>
    </location>
</feature>
<keyword evidence="4 5" id="KW-0472">Membrane</keyword>
<organism evidence="7 8">
    <name type="scientific">Stentor coeruleus</name>
    <dbReference type="NCBI Taxonomy" id="5963"/>
    <lineage>
        <taxon>Eukaryota</taxon>
        <taxon>Sar</taxon>
        <taxon>Alveolata</taxon>
        <taxon>Ciliophora</taxon>
        <taxon>Postciliodesmatophora</taxon>
        <taxon>Heterotrichea</taxon>
        <taxon>Heterotrichida</taxon>
        <taxon>Stentoridae</taxon>
        <taxon>Stentor</taxon>
    </lineage>
</organism>
<gene>
    <name evidence="7" type="ORF">SteCoe_38289</name>
</gene>
<proteinExistence type="predicted"/>
<dbReference type="Pfam" id="PF01490">
    <property type="entry name" value="Aa_trans"/>
    <property type="match status" value="1"/>
</dbReference>
<reference evidence="7 8" key="1">
    <citation type="submission" date="2016-11" db="EMBL/GenBank/DDBJ databases">
        <title>The macronuclear genome of Stentor coeruleus: a giant cell with tiny introns.</title>
        <authorList>
            <person name="Slabodnick M."/>
            <person name="Ruby J.G."/>
            <person name="Reiff S.B."/>
            <person name="Swart E.C."/>
            <person name="Gosai S."/>
            <person name="Prabakaran S."/>
            <person name="Witkowska E."/>
            <person name="Larue G.E."/>
            <person name="Fisher S."/>
            <person name="Freeman R.M."/>
            <person name="Gunawardena J."/>
            <person name="Chu W."/>
            <person name="Stover N.A."/>
            <person name="Gregory B.D."/>
            <person name="Nowacki M."/>
            <person name="Derisi J."/>
            <person name="Roy S.W."/>
            <person name="Marshall W.F."/>
            <person name="Sood P."/>
        </authorList>
    </citation>
    <scope>NUCLEOTIDE SEQUENCE [LARGE SCALE GENOMIC DNA]</scope>
    <source>
        <strain evidence="7">WM001</strain>
    </source>
</reference>
<evidence type="ECO:0000256" key="1">
    <source>
        <dbReference type="ARBA" id="ARBA00004370"/>
    </source>
</evidence>
<dbReference type="AlphaFoldDB" id="A0A1R2ALL5"/>
<dbReference type="Proteomes" id="UP000187209">
    <property type="component" value="Unassembled WGS sequence"/>
</dbReference>
<accession>A0A1R2ALL5</accession>
<comment type="subcellular location">
    <subcellularLocation>
        <location evidence="1">Membrane</location>
    </subcellularLocation>
</comment>
<feature type="transmembrane region" description="Helical" evidence="5">
    <location>
        <begin position="339"/>
        <end position="358"/>
    </location>
</feature>
<evidence type="ECO:0000256" key="3">
    <source>
        <dbReference type="ARBA" id="ARBA00022989"/>
    </source>
</evidence>
<comment type="caution">
    <text evidence="7">The sequence shown here is derived from an EMBL/GenBank/DDBJ whole genome shotgun (WGS) entry which is preliminary data.</text>
</comment>
<feature type="transmembrane region" description="Helical" evidence="5">
    <location>
        <begin position="275"/>
        <end position="302"/>
    </location>
</feature>
<dbReference type="GO" id="GO:0016020">
    <property type="term" value="C:membrane"/>
    <property type="evidence" value="ECO:0007669"/>
    <property type="project" value="UniProtKB-SubCell"/>
</dbReference>
<evidence type="ECO:0000313" key="7">
    <source>
        <dbReference type="EMBL" id="OMJ65402.1"/>
    </source>
</evidence>
<dbReference type="Gene3D" id="1.20.1740.10">
    <property type="entry name" value="Amino acid/polyamine transporter I"/>
    <property type="match status" value="1"/>
</dbReference>
<dbReference type="PANTHER" id="PTHR16189">
    <property type="entry name" value="TRANSMEMBRANE PROTEIN 104-RELATED"/>
    <property type="match status" value="1"/>
</dbReference>
<evidence type="ECO:0000256" key="5">
    <source>
        <dbReference type="SAM" id="Phobius"/>
    </source>
</evidence>
<feature type="transmembrane region" description="Helical" evidence="5">
    <location>
        <begin position="195"/>
        <end position="213"/>
    </location>
</feature>
<feature type="transmembrane region" description="Helical" evidence="5">
    <location>
        <begin position="32"/>
        <end position="57"/>
    </location>
</feature>
<feature type="transmembrane region" description="Helical" evidence="5">
    <location>
        <begin position="314"/>
        <end position="333"/>
    </location>
</feature>
<dbReference type="InterPro" id="IPR013057">
    <property type="entry name" value="AA_transpt_TM"/>
</dbReference>
<feature type="transmembrane region" description="Helical" evidence="5">
    <location>
        <begin position="379"/>
        <end position="397"/>
    </location>
</feature>
<keyword evidence="2 5" id="KW-0812">Transmembrane</keyword>
<feature type="transmembrane region" description="Helical" evidence="5">
    <location>
        <begin position="85"/>
        <end position="107"/>
    </location>
</feature>
<evidence type="ECO:0000256" key="4">
    <source>
        <dbReference type="ARBA" id="ARBA00023136"/>
    </source>
</evidence>
<protein>
    <recommendedName>
        <fullName evidence="6">Amino acid transporter transmembrane domain-containing protein</fullName>
    </recommendedName>
</protein>
<keyword evidence="3 5" id="KW-1133">Transmembrane helix</keyword>
<feature type="transmembrane region" description="Helical" evidence="5">
    <location>
        <begin position="234"/>
        <end position="255"/>
    </location>
</feature>
<sequence length="408" mass="45953">MKALSLFSFAVNQTVGVGMLGIPFAFQQSGVLFSLLMLAFCSLTSYYIGTLAVELIFKDSDISQPLKGKKSKFYVQLIDQKNSTFLMIIFTLFGIGILLAYSLIFSSSFSINIPLPYLSSCDIYNPLHTWCLTNYRIYLTLFTIIIYIFAIRGIQSQKWLQITITFLCSLVILLLIFIALYRIVTNEPTASLTLINYENISLGFAMLVFSVTFQHSLPSLAEVCEDSILQIPKLICVTVFISYSILGVVVAYAFPDVGQQCNLNYSYLSGWFGEVLKVIIIVFPALNVVASAPVVVIMITDNVMCLYGEANEKVVLILKSILVAFSYLVAFYVQDLTEAIDAVGLMVIIIVFLYIPIIHLKHRKSDDNGKYDSKVFNIWISYFIIGFNSLYFCYRAVEFIYDLIIKAV</sequence>
<keyword evidence="8" id="KW-1185">Reference proteome</keyword>
<name>A0A1R2ALL5_9CILI</name>
<evidence type="ECO:0000259" key="6">
    <source>
        <dbReference type="Pfam" id="PF01490"/>
    </source>
</evidence>
<feature type="domain" description="Amino acid transporter transmembrane" evidence="6">
    <location>
        <begin position="4"/>
        <end position="380"/>
    </location>
</feature>
<evidence type="ECO:0000256" key="2">
    <source>
        <dbReference type="ARBA" id="ARBA00022692"/>
    </source>
</evidence>
<feature type="transmembrane region" description="Helical" evidence="5">
    <location>
        <begin position="127"/>
        <end position="150"/>
    </location>
</feature>
<evidence type="ECO:0000313" key="8">
    <source>
        <dbReference type="Proteomes" id="UP000187209"/>
    </source>
</evidence>
<dbReference type="EMBL" id="MPUH01002163">
    <property type="protein sequence ID" value="OMJ65402.1"/>
    <property type="molecule type" value="Genomic_DNA"/>
</dbReference>